<gene>
    <name evidence="2" type="ORF">Ctob_016027</name>
</gene>
<sequence>MQGGAVDWWDYVSFRLLEIDVALEPLLIQSVLDFTLASELLGLISLISELTPKQTDEALRERAARRVARQALRTELLRYGEAQRRWYFGKLELHPVKLNLTFRQPQPHGEAFTEAFTLPIPSVDGAPLCLSALIREHLYGLPDDLIVAIGKHYLFALLRQVYRVILRVEPTGASDFVRTLGTGVKDLFYLPAKAVVRSPRDFGRAVAAGGASFARGVMLAPARPAGKMAASLLSSTDRALQAMAMTSSGGALTVSGAGGGRPEQE</sequence>
<dbReference type="AlphaFoldDB" id="A0A0M0K9U0"/>
<dbReference type="InterPro" id="IPR026847">
    <property type="entry name" value="VPS13"/>
</dbReference>
<dbReference type="GO" id="GO:0045053">
    <property type="term" value="P:protein retention in Golgi apparatus"/>
    <property type="evidence" value="ECO:0007669"/>
    <property type="project" value="TreeGrafter"/>
</dbReference>
<comment type="similarity">
    <text evidence="1">Belongs to the VPS13 family.</text>
</comment>
<evidence type="ECO:0000256" key="1">
    <source>
        <dbReference type="ARBA" id="ARBA00006545"/>
    </source>
</evidence>
<comment type="caution">
    <text evidence="2">The sequence shown here is derived from an EMBL/GenBank/DDBJ whole genome shotgun (WGS) entry which is preliminary data.</text>
</comment>
<accession>A0A0M0K9U0</accession>
<keyword evidence="3" id="KW-1185">Reference proteome</keyword>
<reference evidence="3" key="1">
    <citation type="journal article" date="2015" name="PLoS Genet.">
        <title>Genome Sequence and Transcriptome Analyses of Chrysochromulina tobin: Metabolic Tools for Enhanced Algal Fitness in the Prominent Order Prymnesiales (Haptophyceae).</title>
        <authorList>
            <person name="Hovde B.T."/>
            <person name="Deodato C.R."/>
            <person name="Hunsperger H.M."/>
            <person name="Ryken S.A."/>
            <person name="Yost W."/>
            <person name="Jha R.K."/>
            <person name="Patterson J."/>
            <person name="Monnat R.J. Jr."/>
            <person name="Barlow S.B."/>
            <person name="Starkenburg S.R."/>
            <person name="Cattolico R.A."/>
        </authorList>
    </citation>
    <scope>NUCLEOTIDE SEQUENCE</scope>
    <source>
        <strain evidence="3">CCMP291</strain>
    </source>
</reference>
<name>A0A0M0K9U0_9EUKA</name>
<evidence type="ECO:0000313" key="3">
    <source>
        <dbReference type="Proteomes" id="UP000037460"/>
    </source>
</evidence>
<evidence type="ECO:0000313" key="2">
    <source>
        <dbReference type="EMBL" id="KOO35554.1"/>
    </source>
</evidence>
<dbReference type="OrthoDB" id="428159at2759"/>
<protein>
    <submittedName>
        <fullName evidence="2">Vacuolar protein sorting-associated protein 13 family protein</fullName>
    </submittedName>
</protein>
<dbReference type="Proteomes" id="UP000037460">
    <property type="component" value="Unassembled WGS sequence"/>
</dbReference>
<dbReference type="PANTHER" id="PTHR16166">
    <property type="entry name" value="VACUOLAR PROTEIN SORTING-ASSOCIATED PROTEIN VPS13"/>
    <property type="match status" value="1"/>
</dbReference>
<dbReference type="GO" id="GO:0006623">
    <property type="term" value="P:protein targeting to vacuole"/>
    <property type="evidence" value="ECO:0007669"/>
    <property type="project" value="TreeGrafter"/>
</dbReference>
<organism evidence="2 3">
    <name type="scientific">Chrysochromulina tobinii</name>
    <dbReference type="NCBI Taxonomy" id="1460289"/>
    <lineage>
        <taxon>Eukaryota</taxon>
        <taxon>Haptista</taxon>
        <taxon>Haptophyta</taxon>
        <taxon>Prymnesiophyceae</taxon>
        <taxon>Prymnesiales</taxon>
        <taxon>Chrysochromulinaceae</taxon>
        <taxon>Chrysochromulina</taxon>
    </lineage>
</organism>
<dbReference type="PANTHER" id="PTHR16166:SF93">
    <property type="entry name" value="INTERMEMBRANE LIPID TRANSFER PROTEIN VPS13"/>
    <property type="match status" value="1"/>
</dbReference>
<proteinExistence type="inferred from homology"/>
<dbReference type="EMBL" id="JWZX01000820">
    <property type="protein sequence ID" value="KOO35554.1"/>
    <property type="molecule type" value="Genomic_DNA"/>
</dbReference>